<dbReference type="GO" id="GO:0016020">
    <property type="term" value="C:membrane"/>
    <property type="evidence" value="ECO:0007669"/>
    <property type="project" value="UniProtKB-SubCell"/>
</dbReference>
<dbReference type="Proteomes" id="UP000008871">
    <property type="component" value="Chromosome"/>
</dbReference>
<keyword evidence="2 5" id="KW-0812">Transmembrane</keyword>
<dbReference type="PANTHER" id="PTHR35814">
    <property type="match status" value="1"/>
</dbReference>
<dbReference type="InterPro" id="IPR023352">
    <property type="entry name" value="MAPEG-like_dom_sf"/>
</dbReference>
<feature type="transmembrane region" description="Helical" evidence="5">
    <location>
        <begin position="12"/>
        <end position="31"/>
    </location>
</feature>
<dbReference type="STRING" id="393595.ABO_0969"/>
<evidence type="ECO:0000313" key="7">
    <source>
        <dbReference type="Proteomes" id="UP000008871"/>
    </source>
</evidence>
<sequence>METMNLVSVPVTALYAALCGFLIIALAANVVRYRLGKKVSLGDGGHEDVNRAIRAHGNTIEYIPLALILMALLEINGAGNTSLHLYGIVLLAGRISYAYGMLVPHSSINQARQIGVLSSWIVIVATSIQLLVSSL</sequence>
<evidence type="ECO:0008006" key="8">
    <source>
        <dbReference type="Google" id="ProtNLM"/>
    </source>
</evidence>
<protein>
    <recommendedName>
        <fullName evidence="8">Glutathione S-transferase</fullName>
    </recommendedName>
</protein>
<feature type="transmembrane region" description="Helical" evidence="5">
    <location>
        <begin position="83"/>
        <end position="102"/>
    </location>
</feature>
<dbReference type="InterPro" id="IPR001129">
    <property type="entry name" value="Membr-assoc_MAPEG"/>
</dbReference>
<comment type="subcellular location">
    <subcellularLocation>
        <location evidence="1">Membrane</location>
    </subcellularLocation>
</comment>
<dbReference type="Gene3D" id="1.20.120.550">
    <property type="entry name" value="Membrane associated eicosanoid/glutathione metabolism-like domain"/>
    <property type="match status" value="1"/>
</dbReference>
<keyword evidence="4 5" id="KW-0472">Membrane</keyword>
<dbReference type="SUPFAM" id="SSF161084">
    <property type="entry name" value="MAPEG domain-like"/>
    <property type="match status" value="1"/>
</dbReference>
<dbReference type="KEGG" id="abo:ABO_0969"/>
<feature type="transmembrane region" description="Helical" evidence="5">
    <location>
        <begin position="60"/>
        <end position="77"/>
    </location>
</feature>
<dbReference type="AlphaFoldDB" id="Q0VQY1"/>
<gene>
    <name evidence="6" type="ordered locus">ABO_0969</name>
</gene>
<evidence type="ECO:0000256" key="1">
    <source>
        <dbReference type="ARBA" id="ARBA00004370"/>
    </source>
</evidence>
<evidence type="ECO:0000256" key="4">
    <source>
        <dbReference type="ARBA" id="ARBA00023136"/>
    </source>
</evidence>
<reference evidence="6 7" key="1">
    <citation type="journal article" date="2006" name="Nat. Biotechnol.">
        <title>Genome sequence of the ubiquitous hydrocarbon-degrading marine bacterium Alcanivorax borkumensis.</title>
        <authorList>
            <person name="Schneiker S."/>
            <person name="Martins dos Santos V.A.P."/>
            <person name="Bartels D."/>
            <person name="Bekel T."/>
            <person name="Brecht M."/>
            <person name="Buhrmester J."/>
            <person name="Chernikova T.N."/>
            <person name="Denaro R."/>
            <person name="Ferrer M."/>
            <person name="Gertler C."/>
            <person name="Goesmann A."/>
            <person name="Golyshina O.V."/>
            <person name="Kaminski F."/>
            <person name="Khachane A.N."/>
            <person name="Lang S."/>
            <person name="Linke B."/>
            <person name="McHardy A.C."/>
            <person name="Meyer F."/>
            <person name="Nechitaylo T."/>
            <person name="Puehler A."/>
            <person name="Regenhardt D."/>
            <person name="Rupp O."/>
            <person name="Sabirova J.S."/>
            <person name="Selbitschka W."/>
            <person name="Yakimov M.M."/>
            <person name="Timmis K.N."/>
            <person name="Vorhoelter F.-J."/>
            <person name="Weidner S."/>
            <person name="Kaiser O."/>
            <person name="Golyshin P.N."/>
        </authorList>
    </citation>
    <scope>NUCLEOTIDE SEQUENCE [LARGE SCALE GENOMIC DNA]</scope>
    <source>
        <strain evidence="7">ATCC 700651 / DSM 11573 / NCIMB 13689 / SK2</strain>
    </source>
</reference>
<keyword evidence="7" id="KW-1185">Reference proteome</keyword>
<evidence type="ECO:0000256" key="5">
    <source>
        <dbReference type="SAM" id="Phobius"/>
    </source>
</evidence>
<organism evidence="6 7">
    <name type="scientific">Alcanivorax borkumensis (strain ATCC 700651 / DSM 11573 / NCIMB 13689 / SK2)</name>
    <dbReference type="NCBI Taxonomy" id="393595"/>
    <lineage>
        <taxon>Bacteria</taxon>
        <taxon>Pseudomonadati</taxon>
        <taxon>Pseudomonadota</taxon>
        <taxon>Gammaproteobacteria</taxon>
        <taxon>Oceanospirillales</taxon>
        <taxon>Alcanivoracaceae</taxon>
        <taxon>Alcanivorax</taxon>
    </lineage>
</organism>
<accession>Q0VQY1</accession>
<feature type="transmembrane region" description="Helical" evidence="5">
    <location>
        <begin position="114"/>
        <end position="132"/>
    </location>
</feature>
<dbReference type="Pfam" id="PF01124">
    <property type="entry name" value="MAPEG"/>
    <property type="match status" value="1"/>
</dbReference>
<dbReference type="EMBL" id="AM286690">
    <property type="protein sequence ID" value="CAL16417.1"/>
    <property type="molecule type" value="Genomic_DNA"/>
</dbReference>
<name>Q0VQY1_ALCBS</name>
<evidence type="ECO:0000256" key="2">
    <source>
        <dbReference type="ARBA" id="ARBA00022692"/>
    </source>
</evidence>
<keyword evidence="3 5" id="KW-1133">Transmembrane helix</keyword>
<evidence type="ECO:0000256" key="3">
    <source>
        <dbReference type="ARBA" id="ARBA00022989"/>
    </source>
</evidence>
<dbReference type="HOGENOM" id="CLU_134926_1_0_6"/>
<dbReference type="PANTHER" id="PTHR35814:SF1">
    <property type="entry name" value="GLUTATHIONE S-TRANSFERASE-RELATED"/>
    <property type="match status" value="1"/>
</dbReference>
<dbReference type="eggNOG" id="COG3788">
    <property type="taxonomic scope" value="Bacteria"/>
</dbReference>
<proteinExistence type="predicted"/>
<evidence type="ECO:0000313" key="6">
    <source>
        <dbReference type="EMBL" id="CAL16417.1"/>
    </source>
</evidence>